<sequence length="230" mass="25573">MAVFNARLIFISKTEFIFDFYCWKRYLLFKYNVSKIRWESCADHRLKLRIVHGQSGEKLKATEDLMVQAGFGKIDVLVNNAGAGCKPRENGGKLLADSLENMDFLYQLNFRSAIEMTLLAMPYLEKTKATNYADKLGAQGIRINSLNPGAIKTSIVSRCDILNGQEKFEHFAAENTSLGRIGDVSEVSPILLFLASEQASYVTGATWLVDGGMLVKGSKAITLKDLENGK</sequence>
<evidence type="ECO:0000313" key="1">
    <source>
        <dbReference type="Proteomes" id="UP000887574"/>
    </source>
</evidence>
<dbReference type="WBParaSite" id="jg21979.1">
    <property type="protein sequence ID" value="jg21979.1"/>
    <property type="gene ID" value="jg21979"/>
</dbReference>
<dbReference type="InterPro" id="IPR002347">
    <property type="entry name" value="SDR_fam"/>
</dbReference>
<accession>A0A915DQX6</accession>
<dbReference type="Pfam" id="PF13561">
    <property type="entry name" value="adh_short_C2"/>
    <property type="match status" value="1"/>
</dbReference>
<dbReference type="AlphaFoldDB" id="A0A915DQX6"/>
<dbReference type="InterPro" id="IPR036291">
    <property type="entry name" value="NAD(P)-bd_dom_sf"/>
</dbReference>
<dbReference type="Gene3D" id="3.40.50.720">
    <property type="entry name" value="NAD(P)-binding Rossmann-like Domain"/>
    <property type="match status" value="2"/>
</dbReference>
<dbReference type="PANTHER" id="PTHR43975:SF2">
    <property type="entry name" value="EG:BACR7A4.14 PROTEIN-RELATED"/>
    <property type="match status" value="1"/>
</dbReference>
<dbReference type="PRINTS" id="PR00081">
    <property type="entry name" value="GDHRDH"/>
</dbReference>
<evidence type="ECO:0000313" key="2">
    <source>
        <dbReference type="WBParaSite" id="jg21979.1"/>
    </source>
</evidence>
<dbReference type="PANTHER" id="PTHR43975">
    <property type="entry name" value="ZGC:101858"/>
    <property type="match status" value="1"/>
</dbReference>
<keyword evidence="1" id="KW-1185">Reference proteome</keyword>
<organism evidence="1 2">
    <name type="scientific">Ditylenchus dipsaci</name>
    <dbReference type="NCBI Taxonomy" id="166011"/>
    <lineage>
        <taxon>Eukaryota</taxon>
        <taxon>Metazoa</taxon>
        <taxon>Ecdysozoa</taxon>
        <taxon>Nematoda</taxon>
        <taxon>Chromadorea</taxon>
        <taxon>Rhabditida</taxon>
        <taxon>Tylenchina</taxon>
        <taxon>Tylenchomorpha</taxon>
        <taxon>Sphaerularioidea</taxon>
        <taxon>Anguinidae</taxon>
        <taxon>Anguininae</taxon>
        <taxon>Ditylenchus</taxon>
    </lineage>
</organism>
<reference evidence="2" key="1">
    <citation type="submission" date="2022-11" db="UniProtKB">
        <authorList>
            <consortium name="WormBaseParasite"/>
        </authorList>
    </citation>
    <scope>IDENTIFICATION</scope>
</reference>
<protein>
    <submittedName>
        <fullName evidence="2">Uncharacterized protein</fullName>
    </submittedName>
</protein>
<dbReference type="SUPFAM" id="SSF51735">
    <property type="entry name" value="NAD(P)-binding Rossmann-fold domains"/>
    <property type="match status" value="1"/>
</dbReference>
<name>A0A915DQX6_9BILA</name>
<proteinExistence type="predicted"/>
<dbReference type="Proteomes" id="UP000887574">
    <property type="component" value="Unplaced"/>
</dbReference>
<dbReference type="Pfam" id="PF00106">
    <property type="entry name" value="adh_short"/>
    <property type="match status" value="1"/>
</dbReference>